<dbReference type="AlphaFoldDB" id="X0Y862"/>
<dbReference type="GO" id="GO:0016743">
    <property type="term" value="F:carboxyl- or carbamoyltransferase activity"/>
    <property type="evidence" value="ECO:0007669"/>
    <property type="project" value="TreeGrafter"/>
</dbReference>
<comment type="caution">
    <text evidence="2">The sequence shown here is derived from an EMBL/GenBank/DDBJ whole genome shotgun (WGS) entry which is preliminary data.</text>
</comment>
<sequence length="208" mass="22302">AEGRQEAEISPDAAICADCLAELTSLTDRRFGYPFINCTNCGPRYSIIRSVPYDRPNTTMSAFTMCPACRAEYDDPADRRFHAQPNACPVCGPRVWMVDRTGEPTGGDGIEQCKAMLADGKIVAIKGLGGFHLACRADSDDAVARLRDSKSRQAKPFALMAASLAAAEAIVEVDELSAQALTGPAKPIVLLPKRPDAPVSRHVAPGLW</sequence>
<proteinExistence type="predicted"/>
<protein>
    <recommendedName>
        <fullName evidence="1">YrdC-like domain-containing protein</fullName>
    </recommendedName>
</protein>
<dbReference type="PROSITE" id="PS51163">
    <property type="entry name" value="YRDC"/>
    <property type="match status" value="1"/>
</dbReference>
<dbReference type="InterPro" id="IPR011125">
    <property type="entry name" value="Znf_HypF"/>
</dbReference>
<dbReference type="GO" id="GO:0051604">
    <property type="term" value="P:protein maturation"/>
    <property type="evidence" value="ECO:0007669"/>
    <property type="project" value="TreeGrafter"/>
</dbReference>
<dbReference type="InterPro" id="IPR006070">
    <property type="entry name" value="Sua5-like_dom"/>
</dbReference>
<reference evidence="2" key="1">
    <citation type="journal article" date="2014" name="Front. Microbiol.">
        <title>High frequency of phylogenetically diverse reductive dehalogenase-homologous genes in deep subseafloor sedimentary metagenomes.</title>
        <authorList>
            <person name="Kawai M."/>
            <person name="Futagami T."/>
            <person name="Toyoda A."/>
            <person name="Takaki Y."/>
            <person name="Nishi S."/>
            <person name="Hori S."/>
            <person name="Arai W."/>
            <person name="Tsubouchi T."/>
            <person name="Morono Y."/>
            <person name="Uchiyama I."/>
            <person name="Ito T."/>
            <person name="Fujiyama A."/>
            <person name="Inagaki F."/>
            <person name="Takami H."/>
        </authorList>
    </citation>
    <scope>NUCLEOTIDE SEQUENCE</scope>
    <source>
        <strain evidence="2">Expedition CK06-06</strain>
    </source>
</reference>
<dbReference type="Gene3D" id="3.90.870.50">
    <property type="match status" value="1"/>
</dbReference>
<feature type="domain" description="YrdC-like" evidence="1">
    <location>
        <begin position="107"/>
        <end position="208"/>
    </location>
</feature>
<dbReference type="EMBL" id="BARS01055189">
    <property type="protein sequence ID" value="GAG43467.1"/>
    <property type="molecule type" value="Genomic_DNA"/>
</dbReference>
<dbReference type="InterPro" id="IPR051060">
    <property type="entry name" value="Carbamoyltrans_HypF-like"/>
</dbReference>
<feature type="non-terminal residue" evidence="2">
    <location>
        <position position="1"/>
    </location>
</feature>
<name>X0Y862_9ZZZZ</name>
<dbReference type="SUPFAM" id="SSF55821">
    <property type="entry name" value="YrdC/RibB"/>
    <property type="match status" value="1"/>
</dbReference>
<dbReference type="GO" id="GO:0008270">
    <property type="term" value="F:zinc ion binding"/>
    <property type="evidence" value="ECO:0007669"/>
    <property type="project" value="InterPro"/>
</dbReference>
<dbReference type="InterPro" id="IPR017945">
    <property type="entry name" value="DHBP_synth_RibB-like_a/b_dom"/>
</dbReference>
<dbReference type="Gene3D" id="3.30.110.120">
    <property type="match status" value="1"/>
</dbReference>
<gene>
    <name evidence="2" type="ORF">S01H1_81547</name>
</gene>
<dbReference type="Pfam" id="PF01300">
    <property type="entry name" value="Sua5_yciO_yrdC"/>
    <property type="match status" value="1"/>
</dbReference>
<dbReference type="PANTHER" id="PTHR42959">
    <property type="entry name" value="CARBAMOYLTRANSFERASE"/>
    <property type="match status" value="1"/>
</dbReference>
<dbReference type="PANTHER" id="PTHR42959:SF1">
    <property type="entry name" value="CARBAMOYLTRANSFERASE HYPF"/>
    <property type="match status" value="1"/>
</dbReference>
<evidence type="ECO:0000313" key="2">
    <source>
        <dbReference type="EMBL" id="GAG43467.1"/>
    </source>
</evidence>
<dbReference type="Pfam" id="PF07503">
    <property type="entry name" value="zf-HYPF"/>
    <property type="match status" value="2"/>
</dbReference>
<evidence type="ECO:0000259" key="1">
    <source>
        <dbReference type="PROSITE" id="PS51163"/>
    </source>
</evidence>
<dbReference type="GO" id="GO:0003725">
    <property type="term" value="F:double-stranded RNA binding"/>
    <property type="evidence" value="ECO:0007669"/>
    <property type="project" value="InterPro"/>
</dbReference>
<accession>X0Y862</accession>
<feature type="non-terminal residue" evidence="2">
    <location>
        <position position="208"/>
    </location>
</feature>
<organism evidence="2">
    <name type="scientific">marine sediment metagenome</name>
    <dbReference type="NCBI Taxonomy" id="412755"/>
    <lineage>
        <taxon>unclassified sequences</taxon>
        <taxon>metagenomes</taxon>
        <taxon>ecological metagenomes</taxon>
    </lineage>
</organism>